<keyword evidence="1" id="KW-0805">Transcription regulation</keyword>
<evidence type="ECO:0000256" key="4">
    <source>
        <dbReference type="PROSITE-ProRule" id="PRU00335"/>
    </source>
</evidence>
<evidence type="ECO:0000259" key="5">
    <source>
        <dbReference type="PROSITE" id="PS50977"/>
    </source>
</evidence>
<name>A0A2K9LIR6_9GAMM</name>
<dbReference type="Gene3D" id="1.10.357.10">
    <property type="entry name" value="Tetracycline Repressor, domain 2"/>
    <property type="match status" value="1"/>
</dbReference>
<reference evidence="7" key="1">
    <citation type="submission" date="2017-08" db="EMBL/GenBank/DDBJ databases">
        <title>Direct submision.</title>
        <authorList>
            <person name="Kim S.-J."/>
            <person name="Rhee S.-K."/>
        </authorList>
    </citation>
    <scope>NUCLEOTIDE SEQUENCE [LARGE SCALE GENOMIC DNA]</scope>
    <source>
        <strain evidence="7">GI5</strain>
    </source>
</reference>
<dbReference type="KEGG" id="kak:Kalk_07355"/>
<dbReference type="Pfam" id="PF00440">
    <property type="entry name" value="TetR_N"/>
    <property type="match status" value="1"/>
</dbReference>
<dbReference type="GO" id="GO:0003700">
    <property type="term" value="F:DNA-binding transcription factor activity"/>
    <property type="evidence" value="ECO:0007669"/>
    <property type="project" value="TreeGrafter"/>
</dbReference>
<dbReference type="PANTHER" id="PTHR30055">
    <property type="entry name" value="HTH-TYPE TRANSCRIPTIONAL REGULATOR RUTR"/>
    <property type="match status" value="1"/>
</dbReference>
<dbReference type="InterPro" id="IPR001647">
    <property type="entry name" value="HTH_TetR"/>
</dbReference>
<accession>A0A2K9LIR6</accession>
<feature type="DNA-binding region" description="H-T-H motif" evidence="4">
    <location>
        <begin position="49"/>
        <end position="68"/>
    </location>
</feature>
<dbReference type="InterPro" id="IPR050109">
    <property type="entry name" value="HTH-type_TetR-like_transc_reg"/>
</dbReference>
<evidence type="ECO:0000313" key="7">
    <source>
        <dbReference type="Proteomes" id="UP000235116"/>
    </source>
</evidence>
<dbReference type="InterPro" id="IPR009057">
    <property type="entry name" value="Homeodomain-like_sf"/>
</dbReference>
<keyword evidence="3" id="KW-0804">Transcription</keyword>
<dbReference type="PRINTS" id="PR00455">
    <property type="entry name" value="HTHTETR"/>
</dbReference>
<feature type="domain" description="HTH tetR-type" evidence="5">
    <location>
        <begin position="26"/>
        <end position="86"/>
    </location>
</feature>
<dbReference type="Proteomes" id="UP000235116">
    <property type="component" value="Chromosome"/>
</dbReference>
<dbReference type="GO" id="GO:0000976">
    <property type="term" value="F:transcription cis-regulatory region binding"/>
    <property type="evidence" value="ECO:0007669"/>
    <property type="project" value="TreeGrafter"/>
</dbReference>
<evidence type="ECO:0000256" key="3">
    <source>
        <dbReference type="ARBA" id="ARBA00023163"/>
    </source>
</evidence>
<dbReference type="EMBL" id="CP022684">
    <property type="protein sequence ID" value="AUM12238.1"/>
    <property type="molecule type" value="Genomic_DNA"/>
</dbReference>
<evidence type="ECO:0000313" key="6">
    <source>
        <dbReference type="EMBL" id="AUM12238.1"/>
    </source>
</evidence>
<proteinExistence type="predicted"/>
<dbReference type="AlphaFoldDB" id="A0A2K9LIR6"/>
<gene>
    <name evidence="6" type="ORF">Kalk_07355</name>
</gene>
<evidence type="ECO:0000256" key="1">
    <source>
        <dbReference type="ARBA" id="ARBA00023015"/>
    </source>
</evidence>
<protein>
    <recommendedName>
        <fullName evidence="5">HTH tetR-type domain-containing protein</fullName>
    </recommendedName>
</protein>
<dbReference type="PROSITE" id="PS50977">
    <property type="entry name" value="HTH_TETR_2"/>
    <property type="match status" value="1"/>
</dbReference>
<dbReference type="PANTHER" id="PTHR30055:SF234">
    <property type="entry name" value="HTH-TYPE TRANSCRIPTIONAL REGULATOR BETI"/>
    <property type="match status" value="1"/>
</dbReference>
<evidence type="ECO:0000256" key="2">
    <source>
        <dbReference type="ARBA" id="ARBA00023125"/>
    </source>
</evidence>
<organism evidence="6 7">
    <name type="scientific">Ketobacter alkanivorans</name>
    <dbReference type="NCBI Taxonomy" id="1917421"/>
    <lineage>
        <taxon>Bacteria</taxon>
        <taxon>Pseudomonadati</taxon>
        <taxon>Pseudomonadota</taxon>
        <taxon>Gammaproteobacteria</taxon>
        <taxon>Pseudomonadales</taxon>
        <taxon>Ketobacteraceae</taxon>
        <taxon>Ketobacter</taxon>
    </lineage>
</organism>
<dbReference type="SUPFAM" id="SSF46689">
    <property type="entry name" value="Homeodomain-like"/>
    <property type="match status" value="1"/>
</dbReference>
<keyword evidence="7" id="KW-1185">Reference proteome</keyword>
<keyword evidence="2 4" id="KW-0238">DNA-binding</keyword>
<sequence>MHCHCKLICIYEPVGKSMKAAKSANPDTQARIVEAAVNCVKRWGIEKVTLNDIAKEAGVTRPTVYSYFSNRDEVVQFALLQSAYGFAKKLLAHIEGYESVERRTIEAVMFSLKTLPSEPYLELMSDAGLASIMNEHALSTKEGKQIRRSVFKLIFGGMDVDDDELDEIIEVATRFLLSLLTVKSEKKRSDREMRAFLCRRLLPALGMDPAAAIVAKSV</sequence>